<dbReference type="SUPFAM" id="SSF56601">
    <property type="entry name" value="beta-lactamase/transpeptidase-like"/>
    <property type="match status" value="1"/>
</dbReference>
<dbReference type="InterPro" id="IPR005311">
    <property type="entry name" value="PBP_dimer"/>
</dbReference>
<dbReference type="Gene3D" id="3.40.710.10">
    <property type="entry name" value="DD-peptidase/beta-lactamase superfamily"/>
    <property type="match status" value="1"/>
</dbReference>
<sequence>MFKGLTQRAQKVLTILAQEEAKRFHSEQLLPEHVILSLLKDGQGVAVKALQKAKVDIGEMHKSYPLLELKTDDDIFTAQLEFLDIDGVQILPKAHRFYPFRSVAAQTIGWVGPATQEADRRLFADDKLSSYLNDEVCGREDGVEYVCESILRGRRGELVYDIDRRLINRTETRFGKDVSITLDIELQKEIENYLTDCDINPNCKTPAAAVVIDVATADILALVSMPVFDLNRIRYDYNILKNDPNEPLRNRAIYKQYPPGSVVKPLILIAGIESGKITPDEIIHCPAQKAPKGWPSCWLYNR</sequence>
<dbReference type="Gene3D" id="3.90.1310.10">
    <property type="entry name" value="Penicillin-binding protein 2a (Domain 2)"/>
    <property type="match status" value="1"/>
</dbReference>
<dbReference type="PANTHER" id="PTHR30627">
    <property type="entry name" value="PEPTIDOGLYCAN D,D-TRANSPEPTIDASE"/>
    <property type="match status" value="1"/>
</dbReference>
<feature type="non-terminal residue" evidence="11">
    <location>
        <position position="302"/>
    </location>
</feature>
<dbReference type="EMBL" id="LAZR01059299">
    <property type="protein sequence ID" value="KKK68085.1"/>
    <property type="molecule type" value="Genomic_DNA"/>
</dbReference>
<evidence type="ECO:0000256" key="6">
    <source>
        <dbReference type="ARBA" id="ARBA00023136"/>
    </source>
</evidence>
<dbReference type="SUPFAM" id="SSF81923">
    <property type="entry name" value="Double Clp-N motif"/>
    <property type="match status" value="1"/>
</dbReference>
<comment type="catalytic activity">
    <reaction evidence="1">
        <text>a beta-lactam + H2O = a substituted beta-amino acid</text>
        <dbReference type="Rhea" id="RHEA:20401"/>
        <dbReference type="ChEBI" id="CHEBI:15377"/>
        <dbReference type="ChEBI" id="CHEBI:35627"/>
        <dbReference type="ChEBI" id="CHEBI:140347"/>
        <dbReference type="EC" id="3.5.2.6"/>
    </reaction>
</comment>
<accession>A0A0F8Y3C8</accession>
<keyword evidence="6" id="KW-0472">Membrane</keyword>
<evidence type="ECO:0000256" key="2">
    <source>
        <dbReference type="ARBA" id="ARBA00004370"/>
    </source>
</evidence>
<dbReference type="PANTHER" id="PTHR30627:SF6">
    <property type="entry name" value="BETA-LACTAMASE YBXI-RELATED"/>
    <property type="match status" value="1"/>
</dbReference>
<evidence type="ECO:0000259" key="8">
    <source>
        <dbReference type="Pfam" id="PF00905"/>
    </source>
</evidence>
<evidence type="ECO:0000259" key="9">
    <source>
        <dbReference type="Pfam" id="PF02861"/>
    </source>
</evidence>
<dbReference type="GO" id="GO:0046677">
    <property type="term" value="P:response to antibiotic"/>
    <property type="evidence" value="ECO:0007669"/>
    <property type="project" value="UniProtKB-KW"/>
</dbReference>
<evidence type="ECO:0000256" key="3">
    <source>
        <dbReference type="ARBA" id="ARBA00012865"/>
    </source>
</evidence>
<evidence type="ECO:0000256" key="1">
    <source>
        <dbReference type="ARBA" id="ARBA00001526"/>
    </source>
</evidence>
<dbReference type="InterPro" id="IPR036138">
    <property type="entry name" value="PBP_dimer_sf"/>
</dbReference>
<keyword evidence="5" id="KW-0378">Hydrolase</keyword>
<organism evidence="11">
    <name type="scientific">marine sediment metagenome</name>
    <dbReference type="NCBI Taxonomy" id="412755"/>
    <lineage>
        <taxon>unclassified sequences</taxon>
        <taxon>metagenomes</taxon>
        <taxon>ecological metagenomes</taxon>
    </lineage>
</organism>
<dbReference type="GO" id="GO:0008658">
    <property type="term" value="F:penicillin binding"/>
    <property type="evidence" value="ECO:0007669"/>
    <property type="project" value="InterPro"/>
</dbReference>
<keyword evidence="7" id="KW-0046">Antibiotic resistance</keyword>
<feature type="domain" description="Penicillin-binding protein transpeptidase" evidence="8">
    <location>
        <begin position="208"/>
        <end position="291"/>
    </location>
</feature>
<proteinExistence type="predicted"/>
<protein>
    <recommendedName>
        <fullName evidence="3">beta-lactamase</fullName>
        <ecNumber evidence="3">3.5.2.6</ecNumber>
    </recommendedName>
</protein>
<dbReference type="AlphaFoldDB" id="A0A0F8Y3C8"/>
<dbReference type="EC" id="3.5.2.6" evidence="3"/>
<name>A0A0F8Y3C8_9ZZZZ</name>
<dbReference type="Gene3D" id="1.10.1780.10">
    <property type="entry name" value="Clp, N-terminal domain"/>
    <property type="match status" value="1"/>
</dbReference>
<comment type="caution">
    <text evidence="11">The sequence shown here is derived from an EMBL/GenBank/DDBJ whole genome shotgun (WGS) entry which is preliminary data.</text>
</comment>
<dbReference type="InterPro" id="IPR012338">
    <property type="entry name" value="Beta-lactam/transpept-like"/>
</dbReference>
<evidence type="ECO:0000256" key="5">
    <source>
        <dbReference type="ARBA" id="ARBA00022801"/>
    </source>
</evidence>
<dbReference type="InterPro" id="IPR050515">
    <property type="entry name" value="Beta-lactam/transpept"/>
</dbReference>
<dbReference type="GO" id="GO:0071555">
    <property type="term" value="P:cell wall organization"/>
    <property type="evidence" value="ECO:0007669"/>
    <property type="project" value="TreeGrafter"/>
</dbReference>
<dbReference type="Pfam" id="PF02861">
    <property type="entry name" value="Clp_N"/>
    <property type="match status" value="1"/>
</dbReference>
<reference evidence="11" key="1">
    <citation type="journal article" date="2015" name="Nature">
        <title>Complex archaea that bridge the gap between prokaryotes and eukaryotes.</title>
        <authorList>
            <person name="Spang A."/>
            <person name="Saw J.H."/>
            <person name="Jorgensen S.L."/>
            <person name="Zaremba-Niedzwiedzka K."/>
            <person name="Martijn J."/>
            <person name="Lind A.E."/>
            <person name="van Eijk R."/>
            <person name="Schleper C."/>
            <person name="Guy L."/>
            <person name="Ettema T.J."/>
        </authorList>
    </citation>
    <scope>NUCLEOTIDE SEQUENCE</scope>
</reference>
<dbReference type="InterPro" id="IPR036628">
    <property type="entry name" value="Clp_N_dom_sf"/>
</dbReference>
<feature type="domain" description="Penicillin-binding protein dimerisation" evidence="10">
    <location>
        <begin position="71"/>
        <end position="163"/>
    </location>
</feature>
<dbReference type="Pfam" id="PF03717">
    <property type="entry name" value="PBP_dimer"/>
    <property type="match status" value="1"/>
</dbReference>
<feature type="domain" description="Clp R" evidence="9">
    <location>
        <begin position="5"/>
        <end position="62"/>
    </location>
</feature>
<dbReference type="InterPro" id="IPR004176">
    <property type="entry name" value="Clp_R_N"/>
</dbReference>
<dbReference type="GO" id="GO:0008800">
    <property type="term" value="F:beta-lactamase activity"/>
    <property type="evidence" value="ECO:0007669"/>
    <property type="project" value="UniProtKB-EC"/>
</dbReference>
<evidence type="ECO:0000259" key="10">
    <source>
        <dbReference type="Pfam" id="PF03717"/>
    </source>
</evidence>
<evidence type="ECO:0000313" key="11">
    <source>
        <dbReference type="EMBL" id="KKK68085.1"/>
    </source>
</evidence>
<keyword evidence="4" id="KW-0732">Signal</keyword>
<dbReference type="Pfam" id="PF00905">
    <property type="entry name" value="Transpeptidase"/>
    <property type="match status" value="1"/>
</dbReference>
<comment type="subcellular location">
    <subcellularLocation>
        <location evidence="2">Membrane</location>
    </subcellularLocation>
</comment>
<dbReference type="GO" id="GO:0005886">
    <property type="term" value="C:plasma membrane"/>
    <property type="evidence" value="ECO:0007669"/>
    <property type="project" value="TreeGrafter"/>
</dbReference>
<dbReference type="SUPFAM" id="SSF56519">
    <property type="entry name" value="Penicillin binding protein dimerisation domain"/>
    <property type="match status" value="1"/>
</dbReference>
<gene>
    <name evidence="11" type="ORF">LCGC14_2947610</name>
</gene>
<evidence type="ECO:0000256" key="4">
    <source>
        <dbReference type="ARBA" id="ARBA00022729"/>
    </source>
</evidence>
<evidence type="ECO:0000256" key="7">
    <source>
        <dbReference type="ARBA" id="ARBA00023251"/>
    </source>
</evidence>
<dbReference type="InterPro" id="IPR001460">
    <property type="entry name" value="PCN-bd_Tpept"/>
</dbReference>